<keyword evidence="4" id="KW-0804">Transcription</keyword>
<evidence type="ECO:0000256" key="4">
    <source>
        <dbReference type="ARBA" id="ARBA00023163"/>
    </source>
</evidence>
<dbReference type="InterPro" id="IPR000847">
    <property type="entry name" value="LysR_HTH_N"/>
</dbReference>
<dbReference type="PANTHER" id="PTHR30126">
    <property type="entry name" value="HTH-TYPE TRANSCRIPTIONAL REGULATOR"/>
    <property type="match status" value="1"/>
</dbReference>
<evidence type="ECO:0000313" key="6">
    <source>
        <dbReference type="EMBL" id="QHT60797.1"/>
    </source>
</evidence>
<gene>
    <name evidence="6" type="ORF">GXP70_13125</name>
</gene>
<name>A0A6C0FVH6_9BACL</name>
<dbReference type="SUPFAM" id="SSF46785">
    <property type="entry name" value="Winged helix' DNA-binding domain"/>
    <property type="match status" value="1"/>
</dbReference>
<dbReference type="InterPro" id="IPR005119">
    <property type="entry name" value="LysR_subst-bd"/>
</dbReference>
<dbReference type="InterPro" id="IPR036388">
    <property type="entry name" value="WH-like_DNA-bd_sf"/>
</dbReference>
<organism evidence="6 7">
    <name type="scientific">Paenibacillus lycopersici</name>
    <dbReference type="NCBI Taxonomy" id="2704462"/>
    <lineage>
        <taxon>Bacteria</taxon>
        <taxon>Bacillati</taxon>
        <taxon>Bacillota</taxon>
        <taxon>Bacilli</taxon>
        <taxon>Bacillales</taxon>
        <taxon>Paenibacillaceae</taxon>
        <taxon>Paenibacillus</taxon>
    </lineage>
</organism>
<keyword evidence="2" id="KW-0805">Transcription regulation</keyword>
<dbReference type="PROSITE" id="PS50931">
    <property type="entry name" value="HTH_LYSR"/>
    <property type="match status" value="1"/>
</dbReference>
<dbReference type="InterPro" id="IPR036390">
    <property type="entry name" value="WH_DNA-bd_sf"/>
</dbReference>
<dbReference type="AlphaFoldDB" id="A0A6C0FVH6"/>
<proteinExistence type="inferred from homology"/>
<feature type="domain" description="HTH lysR-type" evidence="5">
    <location>
        <begin position="1"/>
        <end position="58"/>
    </location>
</feature>
<dbReference type="KEGG" id="plyc:GXP70_13125"/>
<dbReference type="PANTHER" id="PTHR30126:SF40">
    <property type="entry name" value="HTH-TYPE TRANSCRIPTIONAL REGULATOR GLTR"/>
    <property type="match status" value="1"/>
</dbReference>
<dbReference type="GO" id="GO:0000976">
    <property type="term" value="F:transcription cis-regulatory region binding"/>
    <property type="evidence" value="ECO:0007669"/>
    <property type="project" value="TreeGrafter"/>
</dbReference>
<dbReference type="RefSeq" id="WP_162357237.1">
    <property type="nucleotide sequence ID" value="NZ_CP048209.1"/>
</dbReference>
<dbReference type="SUPFAM" id="SSF53850">
    <property type="entry name" value="Periplasmic binding protein-like II"/>
    <property type="match status" value="1"/>
</dbReference>
<comment type="similarity">
    <text evidence="1">Belongs to the LysR transcriptional regulatory family.</text>
</comment>
<accession>A0A6C0FVH6</accession>
<keyword evidence="3" id="KW-0238">DNA-binding</keyword>
<evidence type="ECO:0000256" key="2">
    <source>
        <dbReference type="ARBA" id="ARBA00023015"/>
    </source>
</evidence>
<dbReference type="Pfam" id="PF03466">
    <property type="entry name" value="LysR_substrate"/>
    <property type="match status" value="1"/>
</dbReference>
<reference evidence="6 7" key="1">
    <citation type="submission" date="2020-01" db="EMBL/GenBank/DDBJ databases">
        <title>Paenibacillus sp. nov., isolated from tomato rhizosphere.</title>
        <authorList>
            <person name="Weon H.-Y."/>
            <person name="Lee S.A."/>
        </authorList>
    </citation>
    <scope>NUCLEOTIDE SEQUENCE [LARGE SCALE GENOMIC DNA]</scope>
    <source>
        <strain evidence="6 7">12200R-189</strain>
    </source>
</reference>
<evidence type="ECO:0000256" key="1">
    <source>
        <dbReference type="ARBA" id="ARBA00009437"/>
    </source>
</evidence>
<dbReference type="GO" id="GO:0003700">
    <property type="term" value="F:DNA-binding transcription factor activity"/>
    <property type="evidence" value="ECO:0007669"/>
    <property type="project" value="InterPro"/>
</dbReference>
<evidence type="ECO:0000259" key="5">
    <source>
        <dbReference type="PROSITE" id="PS50931"/>
    </source>
</evidence>
<sequence length="297" mass="31122">MNLYGLIVFHHVAATGSVTKAAEALRISQPAVTAHVRNMAAELGVTLLAPKGRGILLTEAGERLAAHAARLFSLQEAIKRDMGGYVSGEAGELRLAATSLPANFLLPVRLASYRAAYPRVAIAMRTVNADGALQALLRYEADAAIVGGGVPEQPGLMRRLLIEDELWFVAARGHALAGKRVPFLALMNEPFVVREPGSAAREQLLSLCRINGAPPPAAALQVSGVHESLHAAASGLGVTFVSSMEASAAVGRGELVRLQVEGVEQRNPILLFTRADEALPPAAAHFVDLLAGAGITS</sequence>
<protein>
    <submittedName>
        <fullName evidence="6">LysR family transcriptional regulator</fullName>
    </submittedName>
</protein>
<dbReference type="EMBL" id="CP048209">
    <property type="protein sequence ID" value="QHT60797.1"/>
    <property type="molecule type" value="Genomic_DNA"/>
</dbReference>
<dbReference type="Pfam" id="PF00126">
    <property type="entry name" value="HTH_1"/>
    <property type="match status" value="1"/>
</dbReference>
<evidence type="ECO:0000313" key="7">
    <source>
        <dbReference type="Proteomes" id="UP000476064"/>
    </source>
</evidence>
<dbReference type="Gene3D" id="1.10.10.10">
    <property type="entry name" value="Winged helix-like DNA-binding domain superfamily/Winged helix DNA-binding domain"/>
    <property type="match status" value="1"/>
</dbReference>
<evidence type="ECO:0000256" key="3">
    <source>
        <dbReference type="ARBA" id="ARBA00023125"/>
    </source>
</evidence>
<keyword evidence="7" id="KW-1185">Reference proteome</keyword>
<dbReference type="Proteomes" id="UP000476064">
    <property type="component" value="Chromosome"/>
</dbReference>
<dbReference type="Gene3D" id="3.40.190.10">
    <property type="entry name" value="Periplasmic binding protein-like II"/>
    <property type="match status" value="2"/>
</dbReference>